<feature type="compositionally biased region" description="Polar residues" evidence="6">
    <location>
        <begin position="166"/>
        <end position="185"/>
    </location>
</feature>
<dbReference type="PANTHER" id="PTHR28081">
    <property type="entry name" value="DAMAGE-REGULATED IMPORT FACILITATOR 1-RELATED"/>
    <property type="match status" value="1"/>
</dbReference>
<keyword evidence="5" id="KW-0539">Nucleus</keyword>
<sequence>MSVPRTKRQFAGASSDPSQRQITSFFNSSGVVSSTPPALSTGVTSTPRSFTAASSTDQANLLSVGMRVRKAVPEGYKTGTYSAFALWDEAGNEMAGAGAGDTGRSRANAVSTPRELLPFCGINKVGGLSSQPSAETFSFNATTPIYQTTIRSADVMDGGDELPGLTMSQDSTNSNDSASSGVTGSRTRKRFFVEDEDEVPEMPGRLKIVGWHDDDAVSPRSIAPAGWGNGRVMAVPRKGRSRGKLAGMSGRAAAMGQENAMAMDNDFDEASFLDHTWEVEMSDI</sequence>
<evidence type="ECO:0000256" key="1">
    <source>
        <dbReference type="ARBA" id="ARBA00004123"/>
    </source>
</evidence>
<evidence type="ECO:0000256" key="6">
    <source>
        <dbReference type="SAM" id="MobiDB-lite"/>
    </source>
</evidence>
<evidence type="ECO:0000256" key="3">
    <source>
        <dbReference type="ARBA" id="ARBA00005459"/>
    </source>
</evidence>
<evidence type="ECO:0000256" key="5">
    <source>
        <dbReference type="ARBA" id="ARBA00023242"/>
    </source>
</evidence>
<dbReference type="Pfam" id="PF08591">
    <property type="entry name" value="RNR_inhib"/>
    <property type="match status" value="1"/>
</dbReference>
<proteinExistence type="inferred from homology"/>
<dbReference type="PANTHER" id="PTHR28081:SF1">
    <property type="entry name" value="DAMAGE-REGULATED IMPORT FACILITATOR 1"/>
    <property type="match status" value="1"/>
</dbReference>
<comment type="caution">
    <text evidence="7">The sequence shown here is derived from an EMBL/GenBank/DDBJ whole genome shotgun (WGS) entry which is preliminary data.</text>
</comment>
<feature type="region of interest" description="Disordered" evidence="6">
    <location>
        <begin position="156"/>
        <end position="188"/>
    </location>
</feature>
<keyword evidence="4" id="KW-0963">Cytoplasm</keyword>
<gene>
    <name evidence="7" type="ORF">PGQ11_014205</name>
</gene>
<protein>
    <submittedName>
        <fullName evidence="7">Ribonucleotide reductase inhibitor-domain-containing protein</fullName>
    </submittedName>
</protein>
<evidence type="ECO:0000256" key="4">
    <source>
        <dbReference type="ARBA" id="ARBA00022490"/>
    </source>
</evidence>
<comment type="similarity">
    <text evidence="3">Belongs to the DIF1/spd1 family.</text>
</comment>
<reference evidence="7 8" key="1">
    <citation type="journal article" date="2024" name="IMA Fungus">
        <title>Apiospora arundinis, a panoply of carbohydrate-active enzymes and secondary metabolites.</title>
        <authorList>
            <person name="Sorensen T."/>
            <person name="Petersen C."/>
            <person name="Muurmann A.T."/>
            <person name="Christiansen J.V."/>
            <person name="Brundto M.L."/>
            <person name="Overgaard C.K."/>
            <person name="Boysen A.T."/>
            <person name="Wollenberg R.D."/>
            <person name="Larsen T.O."/>
            <person name="Sorensen J.L."/>
            <person name="Nielsen K.L."/>
            <person name="Sondergaard T.E."/>
        </authorList>
    </citation>
    <scope>NUCLEOTIDE SEQUENCE [LARGE SCALE GENOMIC DNA]</scope>
    <source>
        <strain evidence="7 8">AAU 773</strain>
    </source>
</reference>
<evidence type="ECO:0000313" key="8">
    <source>
        <dbReference type="Proteomes" id="UP001390339"/>
    </source>
</evidence>
<organism evidence="7 8">
    <name type="scientific">Apiospora arundinis</name>
    <dbReference type="NCBI Taxonomy" id="335852"/>
    <lineage>
        <taxon>Eukaryota</taxon>
        <taxon>Fungi</taxon>
        <taxon>Dikarya</taxon>
        <taxon>Ascomycota</taxon>
        <taxon>Pezizomycotina</taxon>
        <taxon>Sordariomycetes</taxon>
        <taxon>Xylariomycetidae</taxon>
        <taxon>Amphisphaeriales</taxon>
        <taxon>Apiosporaceae</taxon>
        <taxon>Apiospora</taxon>
    </lineage>
</organism>
<keyword evidence="8" id="KW-1185">Reference proteome</keyword>
<evidence type="ECO:0000256" key="2">
    <source>
        <dbReference type="ARBA" id="ARBA00004496"/>
    </source>
</evidence>
<dbReference type="InterPro" id="IPR013900">
    <property type="entry name" value="RNR_inhibitor"/>
</dbReference>
<evidence type="ECO:0000313" key="7">
    <source>
        <dbReference type="EMBL" id="KAK8851726.1"/>
    </source>
</evidence>
<feature type="region of interest" description="Disordered" evidence="6">
    <location>
        <begin position="1"/>
        <end position="21"/>
    </location>
</feature>
<comment type="subcellular location">
    <subcellularLocation>
        <location evidence="2">Cytoplasm</location>
    </subcellularLocation>
    <subcellularLocation>
        <location evidence="1">Nucleus</location>
    </subcellularLocation>
</comment>
<dbReference type="EMBL" id="JAPCWZ010000009">
    <property type="protein sequence ID" value="KAK8851726.1"/>
    <property type="molecule type" value="Genomic_DNA"/>
</dbReference>
<dbReference type="Proteomes" id="UP001390339">
    <property type="component" value="Unassembled WGS sequence"/>
</dbReference>
<accession>A0ABR2HRL7</accession>
<name>A0ABR2HRL7_9PEZI</name>